<protein>
    <submittedName>
        <fullName evidence="2">Molybdate-binding domain of ModE</fullName>
    </submittedName>
</protein>
<proteinExistence type="predicted"/>
<sequence>AGVPPVRGRFSARCQRRHHAALGGTGSLLPHPHPDGSSRSRWRGAGDVGSQHSRAARARRRSADDECAQPAAGHRHRGDQGHRDGTGGDVLRAVPRRLADEPRSGRGPGPRARRPGGCRGQGHCCRGRGAEV</sequence>
<gene>
    <name evidence="2" type="ORF">AVDCRST_MAG29-1996</name>
</gene>
<organism evidence="2">
    <name type="scientific">uncultured Nocardioidaceae bacterium</name>
    <dbReference type="NCBI Taxonomy" id="253824"/>
    <lineage>
        <taxon>Bacteria</taxon>
        <taxon>Bacillati</taxon>
        <taxon>Actinomycetota</taxon>
        <taxon>Actinomycetes</taxon>
        <taxon>Propionibacteriales</taxon>
        <taxon>Nocardioidaceae</taxon>
        <taxon>environmental samples</taxon>
    </lineage>
</organism>
<feature type="non-terminal residue" evidence="2">
    <location>
        <position position="1"/>
    </location>
</feature>
<reference evidence="2" key="1">
    <citation type="submission" date="2020-02" db="EMBL/GenBank/DDBJ databases">
        <authorList>
            <person name="Meier V. D."/>
        </authorList>
    </citation>
    <scope>NUCLEOTIDE SEQUENCE</scope>
    <source>
        <strain evidence="2">AVDCRST_MAG29</strain>
    </source>
</reference>
<accession>A0A6J4M1P5</accession>
<evidence type="ECO:0000256" key="1">
    <source>
        <dbReference type="SAM" id="MobiDB-lite"/>
    </source>
</evidence>
<dbReference type="AlphaFoldDB" id="A0A6J4M1P5"/>
<feature type="region of interest" description="Disordered" evidence="1">
    <location>
        <begin position="1"/>
        <end position="132"/>
    </location>
</feature>
<dbReference type="EMBL" id="CADCUG010000123">
    <property type="protein sequence ID" value="CAA9347674.1"/>
    <property type="molecule type" value="Genomic_DNA"/>
</dbReference>
<feature type="non-terminal residue" evidence="2">
    <location>
        <position position="132"/>
    </location>
</feature>
<name>A0A6J4M1P5_9ACTN</name>
<evidence type="ECO:0000313" key="2">
    <source>
        <dbReference type="EMBL" id="CAA9347674.1"/>
    </source>
</evidence>